<dbReference type="EMBL" id="FOXR01000003">
    <property type="protein sequence ID" value="SFP73656.1"/>
    <property type="molecule type" value="Genomic_DNA"/>
</dbReference>
<dbReference type="GO" id="GO:0051539">
    <property type="term" value="F:4 iron, 4 sulfur cluster binding"/>
    <property type="evidence" value="ECO:0007669"/>
    <property type="project" value="UniProtKB-KW"/>
</dbReference>
<comment type="cofactor">
    <cofactor evidence="1">
        <name>[4Fe-4S] cluster</name>
        <dbReference type="ChEBI" id="CHEBI:49883"/>
    </cofactor>
</comment>
<keyword evidence="6" id="KW-0408">Iron</keyword>
<keyword evidence="11" id="KW-1185">Reference proteome</keyword>
<proteinExistence type="inferred from homology"/>
<dbReference type="InterPro" id="IPR036503">
    <property type="entry name" value="Ald_Fedxn_OxRdtase_N_sf"/>
</dbReference>
<dbReference type="Gene3D" id="3.60.9.10">
    <property type="entry name" value="Aldehyde ferredoxin oxidoreductase, N-terminal domain"/>
    <property type="match status" value="1"/>
</dbReference>
<reference evidence="10 11" key="1">
    <citation type="submission" date="2016-10" db="EMBL/GenBank/DDBJ databases">
        <authorList>
            <person name="de Groot N.N."/>
        </authorList>
    </citation>
    <scope>NUCLEOTIDE SEQUENCE [LARGE SCALE GENOMIC DNA]</scope>
    <source>
        <strain evidence="10 11">DSM 20678</strain>
    </source>
</reference>
<dbReference type="Gene3D" id="1.10.569.10">
    <property type="entry name" value="Aldehyde Ferredoxin Oxidoreductase Protein, subunit A, domain 2"/>
    <property type="match status" value="1"/>
</dbReference>
<evidence type="ECO:0000256" key="3">
    <source>
        <dbReference type="ARBA" id="ARBA00022485"/>
    </source>
</evidence>
<dbReference type="RefSeq" id="WP_025748685.1">
    <property type="nucleotide sequence ID" value="NZ_FOXR01000003.1"/>
</dbReference>
<dbReference type="InterPro" id="IPR001203">
    <property type="entry name" value="OxRdtase_Ald_Fedxn_C"/>
</dbReference>
<dbReference type="PANTHER" id="PTHR30038:SF8">
    <property type="entry name" value="ALDEHYDE FERREDOXIN OXIDOREDUCTASE"/>
    <property type="match status" value="1"/>
</dbReference>
<dbReference type="PANTHER" id="PTHR30038">
    <property type="entry name" value="ALDEHYDE FERREDOXIN OXIDOREDUCTASE"/>
    <property type="match status" value="1"/>
</dbReference>
<sequence length="586" mass="66393">MLGEDFVRVLYIDLENRKADIRERKDLYKYLGGTGVAAKLLEENMKKGLPPLHEEQPLIISIGPLSTIFPVVTKAVATFISPHTGEYGESHAGGRLAMAMRNAGYDAIVITGRAHKPTYLLITDRNIEFKDARAMWGLDIEEVGRVVREREPGPGKRSIIRIGRAGENLVTYSCVNVDTYRHFGRLGMGAVFGSKNLKAMIIMGERDLPISNLKEYFKTYQEIYKKATQTDAMAKYHELGTPLNIKVLNAINSLPTKNLLQSTFEHADDISGERFAEKNLIRKVSCTGCPIGCIHIGQFRREFDKGYEYESIAVSYDHELVYALGSLLGIRTSDEVLEIIEEVELAGLDAMTTGVVLAWATEALQKGLITKEDTLADLEFGNTKEYIKAIDYIADRANEFYYTIGNGLNEAVKKYGGQEFALLYGGNEMAGYHTGYGFALGQTVGARHSHLDNAGYSYDQSAKELKDEEIVDYVIKEEKERNVLTSLCICLFARKVYDRPTILKALHSIGIDWTDDDLTRLGNDIFFTKLRIKKELGYSLENYRFPKRVFETPTLWGRMDEERLNRLLRMYIDRVEKEYEDWSRGQ</sequence>
<evidence type="ECO:0000256" key="7">
    <source>
        <dbReference type="ARBA" id="ARBA00023014"/>
    </source>
</evidence>
<dbReference type="InterPro" id="IPR013985">
    <property type="entry name" value="Ald_Fedxn_OxRdtase_dom3"/>
</dbReference>
<dbReference type="SUPFAM" id="SSF48310">
    <property type="entry name" value="Aldehyde ferredoxin oxidoreductase, C-terminal domains"/>
    <property type="match status" value="1"/>
</dbReference>
<evidence type="ECO:0000256" key="8">
    <source>
        <dbReference type="ARBA" id="ARBA00049934"/>
    </source>
</evidence>
<evidence type="ECO:0000259" key="9">
    <source>
        <dbReference type="SMART" id="SM00790"/>
    </source>
</evidence>
<dbReference type="GO" id="GO:0009055">
    <property type="term" value="F:electron transfer activity"/>
    <property type="evidence" value="ECO:0007669"/>
    <property type="project" value="InterPro"/>
</dbReference>
<keyword evidence="4" id="KW-0479">Metal-binding</keyword>
<dbReference type="STRING" id="937334.SAMN05444406_10334"/>
<dbReference type="InterPro" id="IPR013983">
    <property type="entry name" value="Ald_Fedxn_OxRdtase_N"/>
</dbReference>
<gene>
    <name evidence="10" type="ORF">SAMN05444406_10334</name>
</gene>
<comment type="similarity">
    <text evidence="2">Belongs to the AOR/FOR family.</text>
</comment>
<protein>
    <submittedName>
        <fullName evidence="10">Aldehyde:ferredoxin oxidoreductase</fullName>
    </submittedName>
</protein>
<dbReference type="SUPFAM" id="SSF56228">
    <property type="entry name" value="Aldehyde ferredoxin oxidoreductase, N-terminal domain"/>
    <property type="match status" value="1"/>
</dbReference>
<dbReference type="GO" id="GO:0016625">
    <property type="term" value="F:oxidoreductase activity, acting on the aldehyde or oxo group of donors, iron-sulfur protein as acceptor"/>
    <property type="evidence" value="ECO:0007669"/>
    <property type="project" value="InterPro"/>
</dbReference>
<dbReference type="AlphaFoldDB" id="A0A1I5STR0"/>
<dbReference type="Gene3D" id="1.10.599.10">
    <property type="entry name" value="Aldehyde Ferredoxin Oxidoreductase Protein, subunit A, domain 3"/>
    <property type="match status" value="1"/>
</dbReference>
<evidence type="ECO:0000256" key="5">
    <source>
        <dbReference type="ARBA" id="ARBA00023002"/>
    </source>
</evidence>
<keyword evidence="5" id="KW-0560">Oxidoreductase</keyword>
<dbReference type="GO" id="GO:0046872">
    <property type="term" value="F:metal ion binding"/>
    <property type="evidence" value="ECO:0007669"/>
    <property type="project" value="UniProtKB-KW"/>
</dbReference>
<comment type="cofactor">
    <cofactor evidence="8">
        <name>tungstopterin</name>
        <dbReference type="ChEBI" id="CHEBI:30402"/>
    </cofactor>
</comment>
<name>A0A1I5STR0_9FIRM</name>
<dbReference type="InterPro" id="IPR051919">
    <property type="entry name" value="W-dependent_AOR"/>
</dbReference>
<dbReference type="Pfam" id="PF02730">
    <property type="entry name" value="AFOR_N"/>
    <property type="match status" value="1"/>
</dbReference>
<evidence type="ECO:0000256" key="4">
    <source>
        <dbReference type="ARBA" id="ARBA00022723"/>
    </source>
</evidence>
<dbReference type="OrthoDB" id="9763894at2"/>
<accession>A0A1I5STR0</accession>
<evidence type="ECO:0000256" key="6">
    <source>
        <dbReference type="ARBA" id="ARBA00023004"/>
    </source>
</evidence>
<dbReference type="Pfam" id="PF01314">
    <property type="entry name" value="AFOR_C"/>
    <property type="match status" value="1"/>
</dbReference>
<dbReference type="SMART" id="SM00790">
    <property type="entry name" value="AFOR_N"/>
    <property type="match status" value="1"/>
</dbReference>
<keyword evidence="7" id="KW-0411">Iron-sulfur</keyword>
<dbReference type="InterPro" id="IPR036021">
    <property type="entry name" value="Tungsten_al_ferr_oxy-like_C"/>
</dbReference>
<evidence type="ECO:0000256" key="2">
    <source>
        <dbReference type="ARBA" id="ARBA00011032"/>
    </source>
</evidence>
<dbReference type="InterPro" id="IPR013984">
    <property type="entry name" value="Ald_Fedxn_OxRdtase_dom2"/>
</dbReference>
<keyword evidence="3" id="KW-0004">4Fe-4S</keyword>
<feature type="domain" description="Aldehyde ferredoxin oxidoreductase N-terminal" evidence="9">
    <location>
        <begin position="6"/>
        <end position="206"/>
    </location>
</feature>
<organism evidence="10 11">
    <name type="scientific">Caldicoprobacter faecalis</name>
    <dbReference type="NCBI Taxonomy" id="937334"/>
    <lineage>
        <taxon>Bacteria</taxon>
        <taxon>Bacillati</taxon>
        <taxon>Bacillota</taxon>
        <taxon>Clostridia</taxon>
        <taxon>Caldicoprobacterales</taxon>
        <taxon>Caldicoprobacteraceae</taxon>
        <taxon>Caldicoprobacter</taxon>
    </lineage>
</organism>
<evidence type="ECO:0000313" key="10">
    <source>
        <dbReference type="EMBL" id="SFP73656.1"/>
    </source>
</evidence>
<dbReference type="Proteomes" id="UP000198577">
    <property type="component" value="Unassembled WGS sequence"/>
</dbReference>
<evidence type="ECO:0000313" key="11">
    <source>
        <dbReference type="Proteomes" id="UP000198577"/>
    </source>
</evidence>
<evidence type="ECO:0000256" key="1">
    <source>
        <dbReference type="ARBA" id="ARBA00001966"/>
    </source>
</evidence>